<comment type="caution">
    <text evidence="1">The sequence shown here is derived from an EMBL/GenBank/DDBJ whole genome shotgun (WGS) entry which is preliminary data.</text>
</comment>
<dbReference type="EMBL" id="JBGMDY010000002">
    <property type="protein sequence ID" value="KAL2344408.1"/>
    <property type="molecule type" value="Genomic_DNA"/>
</dbReference>
<sequence>MPPKKRKAEGETSIDGEQHIYRSMDHALHSVKVEKISLLMERELKLGSDEYPDFMKELRRRNWEKIV</sequence>
<name>A0ABD1N8W2_9FABA</name>
<evidence type="ECO:0000313" key="2">
    <source>
        <dbReference type="Proteomes" id="UP001603857"/>
    </source>
</evidence>
<dbReference type="Proteomes" id="UP001603857">
    <property type="component" value="Unassembled WGS sequence"/>
</dbReference>
<proteinExistence type="predicted"/>
<protein>
    <submittedName>
        <fullName evidence="1">Uncharacterized protein</fullName>
    </submittedName>
</protein>
<keyword evidence="2" id="KW-1185">Reference proteome</keyword>
<dbReference type="AlphaFoldDB" id="A0ABD1N8W2"/>
<gene>
    <name evidence="1" type="ORF">Fmac_005693</name>
</gene>
<accession>A0ABD1N8W2</accession>
<evidence type="ECO:0000313" key="1">
    <source>
        <dbReference type="EMBL" id="KAL2344408.1"/>
    </source>
</evidence>
<reference evidence="1 2" key="1">
    <citation type="submission" date="2024-08" db="EMBL/GenBank/DDBJ databases">
        <title>Insights into the chromosomal genome structure of Flemingia macrophylla.</title>
        <authorList>
            <person name="Ding Y."/>
            <person name="Zhao Y."/>
            <person name="Bi W."/>
            <person name="Wu M."/>
            <person name="Zhao G."/>
            <person name="Gong Y."/>
            <person name="Li W."/>
            <person name="Zhang P."/>
        </authorList>
    </citation>
    <scope>NUCLEOTIDE SEQUENCE [LARGE SCALE GENOMIC DNA]</scope>
    <source>
        <strain evidence="1">DYQJB</strain>
        <tissue evidence="1">Leaf</tissue>
    </source>
</reference>
<organism evidence="1 2">
    <name type="scientific">Flemingia macrophylla</name>
    <dbReference type="NCBI Taxonomy" id="520843"/>
    <lineage>
        <taxon>Eukaryota</taxon>
        <taxon>Viridiplantae</taxon>
        <taxon>Streptophyta</taxon>
        <taxon>Embryophyta</taxon>
        <taxon>Tracheophyta</taxon>
        <taxon>Spermatophyta</taxon>
        <taxon>Magnoliopsida</taxon>
        <taxon>eudicotyledons</taxon>
        <taxon>Gunneridae</taxon>
        <taxon>Pentapetalae</taxon>
        <taxon>rosids</taxon>
        <taxon>fabids</taxon>
        <taxon>Fabales</taxon>
        <taxon>Fabaceae</taxon>
        <taxon>Papilionoideae</taxon>
        <taxon>50 kb inversion clade</taxon>
        <taxon>NPAAA clade</taxon>
        <taxon>indigoferoid/millettioid clade</taxon>
        <taxon>Phaseoleae</taxon>
        <taxon>Flemingia</taxon>
    </lineage>
</organism>